<evidence type="ECO:0000256" key="6">
    <source>
        <dbReference type="ARBA" id="ARBA00023136"/>
    </source>
</evidence>
<protein>
    <submittedName>
        <fullName evidence="8">Carbohydrate ABC transporter ATP-binding protein, CUT1 family</fullName>
    </submittedName>
</protein>
<dbReference type="SUPFAM" id="SSF52540">
    <property type="entry name" value="P-loop containing nucleoside triphosphate hydrolases"/>
    <property type="match status" value="1"/>
</dbReference>
<dbReference type="InterPro" id="IPR012340">
    <property type="entry name" value="NA-bd_OB-fold"/>
</dbReference>
<evidence type="ECO:0000313" key="9">
    <source>
        <dbReference type="Proteomes" id="UP000006175"/>
    </source>
</evidence>
<evidence type="ECO:0000256" key="5">
    <source>
        <dbReference type="ARBA" id="ARBA00022967"/>
    </source>
</evidence>
<evidence type="ECO:0000256" key="4">
    <source>
        <dbReference type="ARBA" id="ARBA00022840"/>
    </source>
</evidence>
<dbReference type="Proteomes" id="UP000006175">
    <property type="component" value="Chromosome"/>
</dbReference>
<keyword evidence="6" id="KW-0472">Membrane</keyword>
<dbReference type="InterPro" id="IPR003439">
    <property type="entry name" value="ABC_transporter-like_ATP-bd"/>
</dbReference>
<dbReference type="CDD" id="cd03301">
    <property type="entry name" value="ABC_MalK_N"/>
    <property type="match status" value="1"/>
</dbReference>
<dbReference type="GO" id="GO:0008643">
    <property type="term" value="P:carbohydrate transport"/>
    <property type="evidence" value="ECO:0007669"/>
    <property type="project" value="InterPro"/>
</dbReference>
<keyword evidence="3" id="KW-0547">Nucleotide-binding</keyword>
<dbReference type="PROSITE" id="PS50893">
    <property type="entry name" value="ABC_TRANSPORTER_2"/>
    <property type="match status" value="1"/>
</dbReference>
<evidence type="ECO:0000313" key="8">
    <source>
        <dbReference type="EMBL" id="AFL67058.1"/>
    </source>
</evidence>
<dbReference type="PROSITE" id="PS00211">
    <property type="entry name" value="ABC_TRANSPORTER_1"/>
    <property type="match status" value="1"/>
</dbReference>
<dbReference type="KEGG" id="dfd:Desfe_1188"/>
<dbReference type="Pfam" id="PF00005">
    <property type="entry name" value="ABC_tran"/>
    <property type="match status" value="1"/>
</dbReference>
<organism evidence="8 9">
    <name type="scientific">Desulfurococcus amylolyticus DSM 16532</name>
    <dbReference type="NCBI Taxonomy" id="768672"/>
    <lineage>
        <taxon>Archaea</taxon>
        <taxon>Thermoproteota</taxon>
        <taxon>Thermoprotei</taxon>
        <taxon>Desulfurococcales</taxon>
        <taxon>Desulfurococcaceae</taxon>
        <taxon>Desulfurococcus</taxon>
    </lineage>
</organism>
<dbReference type="InterPro" id="IPR017871">
    <property type="entry name" value="ABC_transporter-like_CS"/>
</dbReference>
<dbReference type="GO" id="GO:0005524">
    <property type="term" value="F:ATP binding"/>
    <property type="evidence" value="ECO:0007669"/>
    <property type="project" value="UniProtKB-KW"/>
</dbReference>
<reference evidence="8 9" key="1">
    <citation type="journal article" date="2012" name="J. Bacteriol.">
        <title>Complete Genome Sequence of Desulfurococcus fermentans, a Hyperthermophilic Cellulolytic Crenarchaeon Isolated from a Freshwater Hot Spring in Kamchatka, Russia.</title>
        <authorList>
            <person name="Susanti D."/>
            <person name="Johnson E.F."/>
            <person name="Rodriguez J.R."/>
            <person name="Anderson I."/>
            <person name="Perevalova A.A."/>
            <person name="Kyrpides N."/>
            <person name="Lucas S."/>
            <person name="Han J."/>
            <person name="Lapidus A."/>
            <person name="Cheng J.F."/>
            <person name="Goodwin L."/>
            <person name="Pitluck S."/>
            <person name="Mavrommatis K."/>
            <person name="Peters L."/>
            <person name="Land M.L."/>
            <person name="Hauser L."/>
            <person name="Gopalan V."/>
            <person name="Chan P.P."/>
            <person name="Lowe T.M."/>
            <person name="Atomi H."/>
            <person name="Bonch-Osmolovskaya E.A."/>
            <person name="Woyke T."/>
            <person name="Mukhopadhyay B."/>
        </authorList>
    </citation>
    <scope>NUCLEOTIDE SEQUENCE [LARGE SCALE GENOMIC DNA]</scope>
    <source>
        <strain evidence="8 9">DSM 16532</strain>
    </source>
</reference>
<dbReference type="eggNOG" id="arCOG00177">
    <property type="taxonomic scope" value="Archaea"/>
</dbReference>
<gene>
    <name evidence="8" type="ORF">Desfe_1188</name>
</gene>
<proteinExistence type="predicted"/>
<evidence type="ECO:0000259" key="7">
    <source>
        <dbReference type="PROSITE" id="PS50893"/>
    </source>
</evidence>
<dbReference type="GO" id="GO:0140359">
    <property type="term" value="F:ABC-type transporter activity"/>
    <property type="evidence" value="ECO:0007669"/>
    <property type="project" value="InterPro"/>
</dbReference>
<keyword evidence="2" id="KW-1003">Cell membrane</keyword>
<dbReference type="InterPro" id="IPR013611">
    <property type="entry name" value="Transp-assoc_OB_typ2"/>
</dbReference>
<keyword evidence="1" id="KW-0813">Transport</keyword>
<dbReference type="PANTHER" id="PTHR43875:SF15">
    <property type="entry name" value="TREHALOSE IMPORT ATP-BINDING PROTEIN SUGC"/>
    <property type="match status" value="1"/>
</dbReference>
<dbReference type="EMBL" id="CP003321">
    <property type="protein sequence ID" value="AFL67058.1"/>
    <property type="molecule type" value="Genomic_DNA"/>
</dbReference>
<dbReference type="AlphaFoldDB" id="I3XSY4"/>
<dbReference type="PANTHER" id="PTHR43875">
    <property type="entry name" value="MALTODEXTRIN IMPORT ATP-BINDING PROTEIN MSMX"/>
    <property type="match status" value="1"/>
</dbReference>
<dbReference type="InterPro" id="IPR015855">
    <property type="entry name" value="ABC_transpr_MalK-like"/>
</dbReference>
<evidence type="ECO:0000256" key="3">
    <source>
        <dbReference type="ARBA" id="ARBA00022741"/>
    </source>
</evidence>
<dbReference type="Gene3D" id="3.40.50.300">
    <property type="entry name" value="P-loop containing nucleotide triphosphate hydrolases"/>
    <property type="match status" value="1"/>
</dbReference>
<dbReference type="Gene3D" id="2.40.50.100">
    <property type="match status" value="1"/>
</dbReference>
<dbReference type="Gene3D" id="2.40.50.140">
    <property type="entry name" value="Nucleic acid-binding proteins"/>
    <property type="match status" value="1"/>
</dbReference>
<dbReference type="SUPFAM" id="SSF50331">
    <property type="entry name" value="MOP-like"/>
    <property type="match status" value="1"/>
</dbReference>
<dbReference type="FunFam" id="3.40.50.300:FF:000042">
    <property type="entry name" value="Maltose/maltodextrin ABC transporter, ATP-binding protein"/>
    <property type="match status" value="1"/>
</dbReference>
<dbReference type="HOGENOM" id="CLU_000604_1_1_2"/>
<evidence type="ECO:0000256" key="2">
    <source>
        <dbReference type="ARBA" id="ARBA00022475"/>
    </source>
</evidence>
<keyword evidence="9" id="KW-1185">Reference proteome</keyword>
<dbReference type="GO" id="GO:0055052">
    <property type="term" value="C:ATP-binding cassette (ABC) transporter complex, substrate-binding subunit-containing"/>
    <property type="evidence" value="ECO:0007669"/>
    <property type="project" value="TreeGrafter"/>
</dbReference>
<evidence type="ECO:0000256" key="1">
    <source>
        <dbReference type="ARBA" id="ARBA00022448"/>
    </source>
</evidence>
<feature type="domain" description="ABC transporter" evidence="7">
    <location>
        <begin position="19"/>
        <end position="253"/>
    </location>
</feature>
<keyword evidence="4 8" id="KW-0067">ATP-binding</keyword>
<sequence>MIHVFIYIVVYWCVIVPGVRLENVVKRYGKIIAVNNVSLVIKDGEFFTILGPSGCGKSTTLRLIAGLEFPDEGKIYIGDKDVTMTHPKDRDVAMVFQNYALYPHMTVFENIAFPLEVRRKELGLTREDINKMVVEIARFLSIDHLLDRRPSQLSGGQQQRVALARALVRKPKVWLLDEPLSNLDAKLRLLMRAELKKLQKTLGITTVYVTHDQVEAMTMSDRIAVMEGGRVRQVGTPDELYYRPANIFVAGFIGTPPINLVKGLFRVTNEEIKAVKGIGIIEPVKTRYLLELLGIRVPIDPTIGERIESKGVSEIVLGIRPQYVEIVEDSADKSLGDISGEVLVVEPTGTENIVTIKIGEELMRAVAPARMKIQMGSAVTLKLDWSKALLFDSRTEDLIA</sequence>
<dbReference type="GO" id="GO:0016887">
    <property type="term" value="F:ATP hydrolysis activity"/>
    <property type="evidence" value="ECO:0007669"/>
    <property type="project" value="InterPro"/>
</dbReference>
<accession>I3XSY4</accession>
<dbReference type="InterPro" id="IPR047641">
    <property type="entry name" value="ABC_transpr_MalK/UgpC-like"/>
</dbReference>
<dbReference type="Pfam" id="PF08402">
    <property type="entry name" value="TOBE_2"/>
    <property type="match status" value="1"/>
</dbReference>
<name>I3XSY4_DESAM</name>
<dbReference type="InterPro" id="IPR003593">
    <property type="entry name" value="AAA+_ATPase"/>
</dbReference>
<dbReference type="SMART" id="SM00382">
    <property type="entry name" value="AAA"/>
    <property type="match status" value="1"/>
</dbReference>
<dbReference type="InterPro" id="IPR008995">
    <property type="entry name" value="Mo/tungstate-bd_C_term_dom"/>
</dbReference>
<dbReference type="InterPro" id="IPR027417">
    <property type="entry name" value="P-loop_NTPase"/>
</dbReference>
<keyword evidence="5" id="KW-1278">Translocase</keyword>